<keyword evidence="6" id="KW-0547">Nucleotide-binding</keyword>
<keyword evidence="4" id="KW-0645">Protease</keyword>
<keyword evidence="9" id="KW-0067">ATP-binding</keyword>
<keyword evidence="5" id="KW-0479">Metal-binding</keyword>
<evidence type="ECO:0000256" key="8">
    <source>
        <dbReference type="ARBA" id="ARBA00022833"/>
    </source>
</evidence>
<gene>
    <name evidence="13" type="ORF">CSSPTR1EN2_LOCUS2536</name>
</gene>
<dbReference type="EMBL" id="OZ019902">
    <property type="protein sequence ID" value="CAK9194458.1"/>
    <property type="molecule type" value="Genomic_DNA"/>
</dbReference>
<sequence>MGVARPFCVSSSPAGACLGVCRNVVVNSALTRVQHPCAQRVAHHGRIRCFRRNRELRGLRTALVGSQRVRKWRQDDGVRGAVTVRALEGGSDDDTKGSGLNGDFKSEEKAEETEEEEKGASRENVSNSASEFKQSFIRGTSRYYRELLNVTKEAGVDVEELAGRATTRFQALKEKTGEKTAEVVREIQGRLEVGKEQGSKAIETVRYVYWPQFVAWNRWELWKDIKLWDAQRVGAMVLYALLLGASVRGGYNLVTIPHVSKATARKLAEDYMESIIPEPTERNLRKFKKGLWREQMPEGFRAQKFVKGPDGEYKRDPSYVGENAWADDEDDDDETLEQIIESGGLTEEEKEGSESPNNAPKKNWEERLMEWEKLIQREKLQDIKDDQTSKYKALLNHREIEANFSEEQAQKELQLYKQPAFWVARRWWKYRPKLPYLYFLAKVENLEVETAVYSTDTRKLYVTMKDGFPSEFVVDIPVDPYLYEALTSCGVETAVLPRSNFSFYGRAFLALIPSMLIILCIRALQYRTKEIFSEKIYDLLKMNPHHLILPEEAADKARSEYKDVVVGGDVWMVLEEIMMYMRNPMKYHNKRVKLPRGILISGPPGTGKTLLARAIARESGLPFVFASGAEFVESSTGNGSDKVFDIFFTARANAPSFVFIDEIDALAGKNVNDDAERRATFQQLLSELDGEPEDTDVDRFSLRQSVILICATNRPDELDESFVRPGRIDREIHIGLPGEKERIAIFGVHSAGKRLAKDVDFRKLVFRTIGYSGADIRNIINEAGIMAVRNKHEEITQQDFIAVLDKQLFEGMGMSLTDDEQLRSQAMIPEENKRLLAAHEAGHILLAHLYPRFDWHAFSHLLPGGSEHALTVFYPRQEMLQQGYTTVGYLRMQMVVAHAGRCAERVLFGEDISDGGQDDLAKITQVSRELTISVSNRRLGLFPTRWQETLEAQKRPDEVDLIPNYWDKPGTVIAQMTTELSELFTREVTRYIDETEDQAMEALRNNEHILRRLTDELLARIKISGFEAEDIIRSMNPIMLPDPLAVPEVGLGEDTERKMAPNVPGLYEEMVIYPAPLHRC</sequence>
<evidence type="ECO:0000256" key="5">
    <source>
        <dbReference type="ARBA" id="ARBA00022723"/>
    </source>
</evidence>
<dbReference type="SUPFAM" id="SSF52540">
    <property type="entry name" value="P-loop containing nucleoside triphosphate hydrolases"/>
    <property type="match status" value="1"/>
</dbReference>
<dbReference type="InterPro" id="IPR037219">
    <property type="entry name" value="Peptidase_M41-like"/>
</dbReference>
<dbReference type="InterPro" id="IPR003959">
    <property type="entry name" value="ATPase_AAA_core"/>
</dbReference>
<evidence type="ECO:0000256" key="6">
    <source>
        <dbReference type="ARBA" id="ARBA00022741"/>
    </source>
</evidence>
<keyword evidence="10" id="KW-0482">Metalloprotease</keyword>
<dbReference type="Pfam" id="PF01434">
    <property type="entry name" value="Peptidase_M41"/>
    <property type="match status" value="1"/>
</dbReference>
<dbReference type="SMART" id="SM00382">
    <property type="entry name" value="AAA"/>
    <property type="match status" value="1"/>
</dbReference>
<feature type="region of interest" description="Disordered" evidence="11">
    <location>
        <begin position="87"/>
        <end position="127"/>
    </location>
</feature>
<evidence type="ECO:0000313" key="13">
    <source>
        <dbReference type="EMBL" id="CAK9194458.1"/>
    </source>
</evidence>
<evidence type="ECO:0000256" key="7">
    <source>
        <dbReference type="ARBA" id="ARBA00022801"/>
    </source>
</evidence>
<reference evidence="13" key="1">
    <citation type="submission" date="2024-02" db="EMBL/GenBank/DDBJ databases">
        <authorList>
            <consortium name="ELIXIR-Norway"/>
            <consortium name="Elixir Norway"/>
        </authorList>
    </citation>
    <scope>NUCLEOTIDE SEQUENCE</scope>
</reference>
<keyword evidence="14" id="KW-1185">Reference proteome</keyword>
<dbReference type="Gene3D" id="3.40.50.300">
    <property type="entry name" value="P-loop containing nucleotide triphosphate hydrolases"/>
    <property type="match status" value="1"/>
</dbReference>
<keyword evidence="8" id="KW-0862">Zinc</keyword>
<proteinExistence type="inferred from homology"/>
<dbReference type="Proteomes" id="UP001497512">
    <property type="component" value="Chromosome 10"/>
</dbReference>
<dbReference type="InterPro" id="IPR027417">
    <property type="entry name" value="P-loop_NTPase"/>
</dbReference>
<evidence type="ECO:0000256" key="9">
    <source>
        <dbReference type="ARBA" id="ARBA00022840"/>
    </source>
</evidence>
<comment type="cofactor">
    <cofactor evidence="1">
        <name>Zn(2+)</name>
        <dbReference type="ChEBI" id="CHEBI:29105"/>
    </cofactor>
</comment>
<dbReference type="PANTHER" id="PTHR43655:SF19">
    <property type="entry name" value="ATP-DEPENDENT ZINC METALLOPROTEASE FTSH 12, CHLOROPLASTIC"/>
    <property type="match status" value="1"/>
</dbReference>
<dbReference type="Pfam" id="PF00004">
    <property type="entry name" value="AAA"/>
    <property type="match status" value="1"/>
</dbReference>
<evidence type="ECO:0000256" key="10">
    <source>
        <dbReference type="ARBA" id="ARBA00023049"/>
    </source>
</evidence>
<evidence type="ECO:0000313" key="14">
    <source>
        <dbReference type="Proteomes" id="UP001497512"/>
    </source>
</evidence>
<evidence type="ECO:0000256" key="11">
    <source>
        <dbReference type="SAM" id="MobiDB-lite"/>
    </source>
</evidence>
<dbReference type="InterPro" id="IPR003960">
    <property type="entry name" value="ATPase_AAA_CS"/>
</dbReference>
<comment type="similarity">
    <text evidence="2">In the C-terminal section; belongs to the peptidase M41 family.</text>
</comment>
<accession>A0ABP0TED3</accession>
<feature type="region of interest" description="Disordered" evidence="11">
    <location>
        <begin position="342"/>
        <end position="363"/>
    </location>
</feature>
<dbReference type="SUPFAM" id="SSF140990">
    <property type="entry name" value="FtsH protease domain-like"/>
    <property type="match status" value="1"/>
</dbReference>
<name>A0ABP0TED3_9BRYO</name>
<dbReference type="InterPro" id="IPR000642">
    <property type="entry name" value="Peptidase_M41"/>
</dbReference>
<evidence type="ECO:0000256" key="3">
    <source>
        <dbReference type="ARBA" id="ARBA00010550"/>
    </source>
</evidence>
<dbReference type="PANTHER" id="PTHR43655">
    <property type="entry name" value="ATP-DEPENDENT PROTEASE"/>
    <property type="match status" value="1"/>
</dbReference>
<organism evidence="13 14">
    <name type="scientific">Sphagnum troendelagicum</name>
    <dbReference type="NCBI Taxonomy" id="128251"/>
    <lineage>
        <taxon>Eukaryota</taxon>
        <taxon>Viridiplantae</taxon>
        <taxon>Streptophyta</taxon>
        <taxon>Embryophyta</taxon>
        <taxon>Bryophyta</taxon>
        <taxon>Sphagnophytina</taxon>
        <taxon>Sphagnopsida</taxon>
        <taxon>Sphagnales</taxon>
        <taxon>Sphagnaceae</taxon>
        <taxon>Sphagnum</taxon>
    </lineage>
</organism>
<feature type="domain" description="AAA+ ATPase" evidence="12">
    <location>
        <begin position="594"/>
        <end position="738"/>
    </location>
</feature>
<evidence type="ECO:0000256" key="2">
    <source>
        <dbReference type="ARBA" id="ARBA00010044"/>
    </source>
</evidence>
<comment type="similarity">
    <text evidence="3">In the N-terminal section; belongs to the AAA ATPase family.</text>
</comment>
<keyword evidence="7" id="KW-0378">Hydrolase</keyword>
<dbReference type="Gene3D" id="1.20.58.760">
    <property type="entry name" value="Peptidase M41"/>
    <property type="match status" value="1"/>
</dbReference>
<evidence type="ECO:0000259" key="12">
    <source>
        <dbReference type="SMART" id="SM00382"/>
    </source>
</evidence>
<dbReference type="Gene3D" id="1.10.8.60">
    <property type="match status" value="1"/>
</dbReference>
<evidence type="ECO:0000256" key="4">
    <source>
        <dbReference type="ARBA" id="ARBA00022670"/>
    </source>
</evidence>
<dbReference type="InterPro" id="IPR041569">
    <property type="entry name" value="AAA_lid_3"/>
</dbReference>
<protein>
    <recommendedName>
        <fullName evidence="12">AAA+ ATPase domain-containing protein</fullName>
    </recommendedName>
</protein>
<dbReference type="PROSITE" id="PS00674">
    <property type="entry name" value="AAA"/>
    <property type="match status" value="1"/>
</dbReference>
<dbReference type="Pfam" id="PF17862">
    <property type="entry name" value="AAA_lid_3"/>
    <property type="match status" value="1"/>
</dbReference>
<dbReference type="InterPro" id="IPR050928">
    <property type="entry name" value="ATP-dep_Zn_Metalloprotease"/>
</dbReference>
<evidence type="ECO:0000256" key="1">
    <source>
        <dbReference type="ARBA" id="ARBA00001947"/>
    </source>
</evidence>
<dbReference type="InterPro" id="IPR003593">
    <property type="entry name" value="AAA+_ATPase"/>
</dbReference>